<keyword evidence="6 8" id="KW-1133">Transmembrane helix</keyword>
<evidence type="ECO:0000313" key="11">
    <source>
        <dbReference type="EMBL" id="MBW97447.1"/>
    </source>
</evidence>
<feature type="region of interest" description="Disordered" evidence="9">
    <location>
        <begin position="1"/>
        <end position="29"/>
    </location>
</feature>
<feature type="domain" description="Casparian strip membrane protein" evidence="10">
    <location>
        <begin position="49"/>
        <end position="179"/>
    </location>
</feature>
<dbReference type="EMBL" id="GGEC01016964">
    <property type="protein sequence ID" value="MBW97447.1"/>
    <property type="molecule type" value="Transcribed_RNA"/>
</dbReference>
<sequence>MSNSDDAAQKKQVELTPGEIPAPTAPPSAAETGFGVAAITRRRRREVMLKRSSLALRGMALLISLIAFIIMASNKHGDGKNFDKYEEYRYLLAMAILSTLYTGAQALRHVHELLTGKQLLQRRTSAMVDFFGDQIVSYLLISSASSAVPLTNAMREQADNIFTDASSAAISMVFFAFLALALSALISGYKLWSQSYI</sequence>
<dbReference type="Pfam" id="PF04535">
    <property type="entry name" value="CASP_dom"/>
    <property type="match status" value="1"/>
</dbReference>
<evidence type="ECO:0000256" key="5">
    <source>
        <dbReference type="ARBA" id="ARBA00022692"/>
    </source>
</evidence>
<evidence type="ECO:0000256" key="1">
    <source>
        <dbReference type="ARBA" id="ARBA00004651"/>
    </source>
</evidence>
<keyword evidence="4 8" id="KW-1003">Cell membrane</keyword>
<proteinExistence type="inferred from homology"/>
<accession>A0A2P2JVF7</accession>
<dbReference type="GO" id="GO:0005886">
    <property type="term" value="C:plasma membrane"/>
    <property type="evidence" value="ECO:0007669"/>
    <property type="project" value="UniProtKB-SubCell"/>
</dbReference>
<feature type="transmembrane region" description="Helical" evidence="8">
    <location>
        <begin position="88"/>
        <end position="107"/>
    </location>
</feature>
<feature type="transmembrane region" description="Helical" evidence="8">
    <location>
        <begin position="54"/>
        <end position="73"/>
    </location>
</feature>
<evidence type="ECO:0000259" key="10">
    <source>
        <dbReference type="Pfam" id="PF04535"/>
    </source>
</evidence>
<comment type="subunit">
    <text evidence="3 8">Homodimer and heterodimers.</text>
</comment>
<evidence type="ECO:0000256" key="9">
    <source>
        <dbReference type="SAM" id="MobiDB-lite"/>
    </source>
</evidence>
<evidence type="ECO:0000256" key="2">
    <source>
        <dbReference type="ARBA" id="ARBA00007651"/>
    </source>
</evidence>
<evidence type="ECO:0000256" key="7">
    <source>
        <dbReference type="ARBA" id="ARBA00023136"/>
    </source>
</evidence>
<evidence type="ECO:0000256" key="3">
    <source>
        <dbReference type="ARBA" id="ARBA00011489"/>
    </source>
</evidence>
<dbReference type="PANTHER" id="PTHR33573">
    <property type="entry name" value="CASP-LIKE PROTEIN 4A4"/>
    <property type="match status" value="1"/>
</dbReference>
<dbReference type="PANTHER" id="PTHR33573:SF57">
    <property type="entry name" value="CASP-LIKE PROTEIN 4B1"/>
    <property type="match status" value="1"/>
</dbReference>
<comment type="subcellular location">
    <subcellularLocation>
        <location evidence="1 8">Cell membrane</location>
        <topology evidence="1 8">Multi-pass membrane protein</topology>
    </subcellularLocation>
</comment>
<evidence type="ECO:0000256" key="8">
    <source>
        <dbReference type="RuleBase" id="RU361233"/>
    </source>
</evidence>
<comment type="similarity">
    <text evidence="2 8">Belongs to the Casparian strip membrane proteins (CASP) family.</text>
</comment>
<feature type="transmembrane region" description="Helical" evidence="8">
    <location>
        <begin position="128"/>
        <end position="148"/>
    </location>
</feature>
<evidence type="ECO:0000256" key="4">
    <source>
        <dbReference type="ARBA" id="ARBA00022475"/>
    </source>
</evidence>
<dbReference type="AlphaFoldDB" id="A0A2P2JVF7"/>
<evidence type="ECO:0000256" key="6">
    <source>
        <dbReference type="ARBA" id="ARBA00022989"/>
    </source>
</evidence>
<keyword evidence="7 8" id="KW-0472">Membrane</keyword>
<feature type="transmembrane region" description="Helical" evidence="8">
    <location>
        <begin position="168"/>
        <end position="192"/>
    </location>
</feature>
<reference evidence="11" key="1">
    <citation type="submission" date="2018-02" db="EMBL/GenBank/DDBJ databases">
        <title>Rhizophora mucronata_Transcriptome.</title>
        <authorList>
            <person name="Meera S.P."/>
            <person name="Sreeshan A."/>
            <person name="Augustine A."/>
        </authorList>
    </citation>
    <scope>NUCLEOTIDE SEQUENCE</scope>
    <source>
        <tissue evidence="11">Leaf</tissue>
    </source>
</reference>
<protein>
    <recommendedName>
        <fullName evidence="8">CASP-like protein</fullName>
    </recommendedName>
</protein>
<dbReference type="InterPro" id="IPR006702">
    <property type="entry name" value="CASP_dom"/>
</dbReference>
<keyword evidence="5 8" id="KW-0812">Transmembrane</keyword>
<name>A0A2P2JVF7_RHIMU</name>
<organism evidence="11">
    <name type="scientific">Rhizophora mucronata</name>
    <name type="common">Asiatic mangrove</name>
    <dbReference type="NCBI Taxonomy" id="61149"/>
    <lineage>
        <taxon>Eukaryota</taxon>
        <taxon>Viridiplantae</taxon>
        <taxon>Streptophyta</taxon>
        <taxon>Embryophyta</taxon>
        <taxon>Tracheophyta</taxon>
        <taxon>Spermatophyta</taxon>
        <taxon>Magnoliopsida</taxon>
        <taxon>eudicotyledons</taxon>
        <taxon>Gunneridae</taxon>
        <taxon>Pentapetalae</taxon>
        <taxon>rosids</taxon>
        <taxon>fabids</taxon>
        <taxon>Malpighiales</taxon>
        <taxon>Rhizophoraceae</taxon>
        <taxon>Rhizophora</taxon>
    </lineage>
</organism>